<feature type="compositionally biased region" description="Pro residues" evidence="1">
    <location>
        <begin position="51"/>
        <end position="61"/>
    </location>
</feature>
<protein>
    <submittedName>
        <fullName evidence="2">Uncharacterized protein</fullName>
    </submittedName>
</protein>
<feature type="compositionally biased region" description="Polar residues" evidence="1">
    <location>
        <begin position="255"/>
        <end position="265"/>
    </location>
</feature>
<feature type="compositionally biased region" description="Basic and acidic residues" evidence="1">
    <location>
        <begin position="84"/>
        <end position="97"/>
    </location>
</feature>
<evidence type="ECO:0000313" key="2">
    <source>
        <dbReference type="EMBL" id="KAF2869119.1"/>
    </source>
</evidence>
<proteinExistence type="predicted"/>
<organism evidence="2 3">
    <name type="scientific">Massariosphaeria phaeospora</name>
    <dbReference type="NCBI Taxonomy" id="100035"/>
    <lineage>
        <taxon>Eukaryota</taxon>
        <taxon>Fungi</taxon>
        <taxon>Dikarya</taxon>
        <taxon>Ascomycota</taxon>
        <taxon>Pezizomycotina</taxon>
        <taxon>Dothideomycetes</taxon>
        <taxon>Pleosporomycetidae</taxon>
        <taxon>Pleosporales</taxon>
        <taxon>Pleosporales incertae sedis</taxon>
        <taxon>Massariosphaeria</taxon>
    </lineage>
</organism>
<feature type="compositionally biased region" description="Low complexity" evidence="1">
    <location>
        <begin position="216"/>
        <end position="226"/>
    </location>
</feature>
<comment type="caution">
    <text evidence="2">The sequence shown here is derived from an EMBL/GenBank/DDBJ whole genome shotgun (WGS) entry which is preliminary data.</text>
</comment>
<dbReference type="EMBL" id="JAADJZ010000017">
    <property type="protein sequence ID" value="KAF2869119.1"/>
    <property type="molecule type" value="Genomic_DNA"/>
</dbReference>
<sequence>MGADSLDRTRAAGLLTDRSLKFYDGTYKWDSDGFTDEQGVYRKFDSGDPEAGPPTPRPPTPVSDEDDSEMKNEDSGIELGFGEHVADKSSEDREGHASGKVRVLQMEPEGLDTSIQLQPHSLPAHQGNGVLYLNGTTKSHAGTGKDEQIAPPETQVPMNGSEKESLSEAPNRLFSPPTPTDTLDASAVLATSTEDDAQAPPKGRKVDAGKVDGDSESSLSDSLSDLSDLEADSLIRPSEQAESAEVNSKRALLKNKTSAPQNTKASTKRKTYDDDDDDDDYENYITSKARAKPTPAGKKGVARKVTRKKKVVKDEYRPSINKRGGRTAKAKEEFDSGGLEQEALFEAGCGPLVSAFQTLMAGRLCLHSVTVASNLLRASKGMARRFRLLWIS</sequence>
<feature type="region of interest" description="Disordered" evidence="1">
    <location>
        <begin position="119"/>
        <end position="278"/>
    </location>
</feature>
<dbReference type="Proteomes" id="UP000481861">
    <property type="component" value="Unassembled WGS sequence"/>
</dbReference>
<accession>A0A7C8M5N8</accession>
<name>A0A7C8M5N8_9PLEO</name>
<evidence type="ECO:0000313" key="3">
    <source>
        <dbReference type="Proteomes" id="UP000481861"/>
    </source>
</evidence>
<keyword evidence="3" id="KW-1185">Reference proteome</keyword>
<reference evidence="2 3" key="1">
    <citation type="submission" date="2020-01" db="EMBL/GenBank/DDBJ databases">
        <authorList>
            <consortium name="DOE Joint Genome Institute"/>
            <person name="Haridas S."/>
            <person name="Albert R."/>
            <person name="Binder M."/>
            <person name="Bloem J."/>
            <person name="Labutti K."/>
            <person name="Salamov A."/>
            <person name="Andreopoulos B."/>
            <person name="Baker S.E."/>
            <person name="Barry K."/>
            <person name="Bills G."/>
            <person name="Bluhm B.H."/>
            <person name="Cannon C."/>
            <person name="Castanera R."/>
            <person name="Culley D.E."/>
            <person name="Daum C."/>
            <person name="Ezra D."/>
            <person name="Gonzalez J.B."/>
            <person name="Henrissat B."/>
            <person name="Kuo A."/>
            <person name="Liang C."/>
            <person name="Lipzen A."/>
            <person name="Lutzoni F."/>
            <person name="Magnuson J."/>
            <person name="Mondo S."/>
            <person name="Nolan M."/>
            <person name="Ohm R."/>
            <person name="Pangilinan J."/>
            <person name="Park H.-J.H."/>
            <person name="Ramirez L."/>
            <person name="Alfaro M."/>
            <person name="Sun H."/>
            <person name="Tritt A."/>
            <person name="Yoshinaga Y."/>
            <person name="Zwiers L.-H.L."/>
            <person name="Turgeon B.G."/>
            <person name="Goodwin S.B."/>
            <person name="Spatafora J.W."/>
            <person name="Crous P.W."/>
            <person name="Grigoriev I.V."/>
        </authorList>
    </citation>
    <scope>NUCLEOTIDE SEQUENCE [LARGE SCALE GENOMIC DNA]</scope>
    <source>
        <strain evidence="2 3">CBS 611.86</strain>
    </source>
</reference>
<feature type="region of interest" description="Disordered" evidence="1">
    <location>
        <begin position="26"/>
        <end position="106"/>
    </location>
</feature>
<dbReference type="OrthoDB" id="3799586at2759"/>
<gene>
    <name evidence="2" type="ORF">BDV95DRAFT_596782</name>
</gene>
<dbReference type="AlphaFoldDB" id="A0A7C8M5N8"/>
<feature type="compositionally biased region" description="Basic and acidic residues" evidence="1">
    <location>
        <begin position="204"/>
        <end position="213"/>
    </location>
</feature>
<evidence type="ECO:0000256" key="1">
    <source>
        <dbReference type="SAM" id="MobiDB-lite"/>
    </source>
</evidence>